<dbReference type="FunFam" id="1.25.40.340:FF:000002">
    <property type="entry name" value="Dihydroxyacetone kinase, L subunit"/>
    <property type="match status" value="1"/>
</dbReference>
<protein>
    <submittedName>
        <fullName evidence="7">Homodimeric dihydroxyacetone kinase</fullName>
    </submittedName>
</protein>
<reference evidence="8" key="1">
    <citation type="submission" date="2016-10" db="EMBL/GenBank/DDBJ databases">
        <authorList>
            <person name="Varghese N."/>
            <person name="Submissions S."/>
        </authorList>
    </citation>
    <scope>NUCLEOTIDE SEQUENCE [LARGE SCALE GENOMIC DNA]</scope>
    <source>
        <strain evidence="8">DUS833</strain>
    </source>
</reference>
<keyword evidence="3 7" id="KW-0418">Kinase</keyword>
<dbReference type="SUPFAM" id="SSF82549">
    <property type="entry name" value="DAK1/DegV-like"/>
    <property type="match status" value="1"/>
</dbReference>
<dbReference type="Proteomes" id="UP000199365">
    <property type="component" value="Unassembled WGS sequence"/>
</dbReference>
<dbReference type="NCBIfam" id="TIGR02365">
    <property type="entry name" value="dha_L_ycgS"/>
    <property type="match status" value="1"/>
</dbReference>
<evidence type="ECO:0000256" key="1">
    <source>
        <dbReference type="ARBA" id="ARBA00022679"/>
    </source>
</evidence>
<dbReference type="PROSITE" id="PS51481">
    <property type="entry name" value="DHAK"/>
    <property type="match status" value="1"/>
</dbReference>
<feature type="domain" description="DhaL" evidence="5">
    <location>
        <begin position="362"/>
        <end position="563"/>
    </location>
</feature>
<evidence type="ECO:0000259" key="5">
    <source>
        <dbReference type="PROSITE" id="PS51480"/>
    </source>
</evidence>
<evidence type="ECO:0000259" key="6">
    <source>
        <dbReference type="PROSITE" id="PS51481"/>
    </source>
</evidence>
<dbReference type="Gene3D" id="1.25.40.340">
    <property type="match status" value="1"/>
</dbReference>
<dbReference type="SMART" id="SM01120">
    <property type="entry name" value="Dak2"/>
    <property type="match status" value="1"/>
</dbReference>
<dbReference type="GO" id="GO:0004371">
    <property type="term" value="F:glycerone kinase activity"/>
    <property type="evidence" value="ECO:0007669"/>
    <property type="project" value="InterPro"/>
</dbReference>
<evidence type="ECO:0000256" key="2">
    <source>
        <dbReference type="ARBA" id="ARBA00022741"/>
    </source>
</evidence>
<dbReference type="Pfam" id="PF02734">
    <property type="entry name" value="Dak2"/>
    <property type="match status" value="1"/>
</dbReference>
<dbReference type="PROSITE" id="PS51480">
    <property type="entry name" value="DHAL"/>
    <property type="match status" value="1"/>
</dbReference>
<dbReference type="STRING" id="157910.SAMN05445850_5505"/>
<dbReference type="RefSeq" id="WP_090808535.1">
    <property type="nucleotide sequence ID" value="NZ_FNKX01000002.1"/>
</dbReference>
<dbReference type="InterPro" id="IPR012737">
    <property type="entry name" value="DhaK_L_YcgS"/>
</dbReference>
<evidence type="ECO:0000256" key="4">
    <source>
        <dbReference type="ARBA" id="ARBA00022840"/>
    </source>
</evidence>
<dbReference type="PANTHER" id="PTHR28629">
    <property type="entry name" value="TRIOKINASE/FMN CYCLASE"/>
    <property type="match status" value="1"/>
</dbReference>
<dbReference type="GO" id="GO:0005524">
    <property type="term" value="F:ATP binding"/>
    <property type="evidence" value="ECO:0007669"/>
    <property type="project" value="UniProtKB-KW"/>
</dbReference>
<dbReference type="FunFam" id="3.30.1180.20:FF:000001">
    <property type="entry name" value="Dihydroxyacetone kinase 1"/>
    <property type="match status" value="1"/>
</dbReference>
<name>A0A1H1JRK0_9BURK</name>
<evidence type="ECO:0000313" key="8">
    <source>
        <dbReference type="Proteomes" id="UP000199365"/>
    </source>
</evidence>
<dbReference type="InterPro" id="IPR036117">
    <property type="entry name" value="DhaL_dom_sf"/>
</dbReference>
<keyword evidence="8" id="KW-1185">Reference proteome</keyword>
<feature type="domain" description="DhaK" evidence="6">
    <location>
        <begin position="7"/>
        <end position="331"/>
    </location>
</feature>
<keyword evidence="1" id="KW-0808">Transferase</keyword>
<evidence type="ECO:0000256" key="3">
    <source>
        <dbReference type="ARBA" id="ARBA00022777"/>
    </source>
</evidence>
<dbReference type="Gene3D" id="3.40.50.10440">
    <property type="entry name" value="Dihydroxyacetone kinase, domain 1"/>
    <property type="match status" value="1"/>
</dbReference>
<accession>A0A1H1JRK0</accession>
<dbReference type="InterPro" id="IPR004007">
    <property type="entry name" value="DhaL_dom"/>
</dbReference>
<proteinExistence type="predicted"/>
<dbReference type="FunFam" id="3.40.50.10440:FF:000001">
    <property type="entry name" value="Dihydroxyacetone kinase, DhaK subunit"/>
    <property type="match status" value="1"/>
</dbReference>
<organism evidence="7 8">
    <name type="scientific">Paraburkholderia tuberum</name>
    <dbReference type="NCBI Taxonomy" id="157910"/>
    <lineage>
        <taxon>Bacteria</taxon>
        <taxon>Pseudomonadati</taxon>
        <taxon>Pseudomonadota</taxon>
        <taxon>Betaproteobacteria</taxon>
        <taxon>Burkholderiales</taxon>
        <taxon>Burkholderiaceae</taxon>
        <taxon>Paraburkholderia</taxon>
    </lineage>
</organism>
<dbReference type="NCBIfam" id="NF011049">
    <property type="entry name" value="PRK14479.1"/>
    <property type="match status" value="1"/>
</dbReference>
<dbReference type="Pfam" id="PF02733">
    <property type="entry name" value="Dak1"/>
    <property type="match status" value="1"/>
</dbReference>
<gene>
    <name evidence="7" type="ORF">SAMN05445850_5505</name>
</gene>
<dbReference type="EMBL" id="FNKX01000002">
    <property type="protein sequence ID" value="SDR52616.1"/>
    <property type="molecule type" value="Genomic_DNA"/>
</dbReference>
<keyword evidence="4" id="KW-0067">ATP-binding</keyword>
<dbReference type="InterPro" id="IPR004006">
    <property type="entry name" value="DhaK_dom"/>
</dbReference>
<dbReference type="Gene3D" id="3.30.1180.20">
    <property type="entry name" value="Dihydroxyacetone kinase, domain 2"/>
    <property type="match status" value="1"/>
</dbReference>
<dbReference type="InterPro" id="IPR050861">
    <property type="entry name" value="Dihydroxyacetone_Kinase"/>
</dbReference>
<dbReference type="SUPFAM" id="SSF101473">
    <property type="entry name" value="DhaL-like"/>
    <property type="match status" value="1"/>
</dbReference>
<dbReference type="AlphaFoldDB" id="A0A1H1JRK0"/>
<keyword evidence="2" id="KW-0547">Nucleotide-binding</keyword>
<dbReference type="PANTHER" id="PTHR28629:SF4">
    <property type="entry name" value="TRIOKINASE_FMN CYCLASE"/>
    <property type="match status" value="1"/>
</dbReference>
<dbReference type="GO" id="GO:0005829">
    <property type="term" value="C:cytosol"/>
    <property type="evidence" value="ECO:0007669"/>
    <property type="project" value="TreeGrafter"/>
</dbReference>
<dbReference type="GO" id="GO:0019563">
    <property type="term" value="P:glycerol catabolic process"/>
    <property type="evidence" value="ECO:0007669"/>
    <property type="project" value="TreeGrafter"/>
</dbReference>
<sequence length="567" mass="57123">MKKLINDVSTVVPEMLDGLIALNPQLSLLQGGTIVLRADAQAVAARGEVALISGGGSGHEPAHGGYVGHGMLSAAVAGEIFTSPSTDAVLDAIRAVVGPAGALLIVKNYTGDRFNFGLAAEIARAEGILVEMMIVADDVALSASGDHAGRRGLAGTVLVHKIAGAAAARGLPLAEVARLAREAAASLGTMGVALTPCTVPAAGKPGFALGDGEIEWGLGIHGEAGVARGALEPADAIVGKLLAKIVDDLALQAGERVALLVNNLGGTPPSELNVVAGAALRELAGRGIAVARAWAGTFLSALEMAGVSLTLLRIDDERLSLLDAASQTSAWPALSGRVAQVAVRAAPPAPQSASGATLARDATLRRALEAVCECLLAAEPTLTEMDQRVGDGDLGISLARGARAVQLELDSYACATTPGAVLRGMSATLRRVVGGTSGPLYAVMLLRAAAALEQSGGTTARQWATAFSVGVDGLMELGGARPGDRTMVDALRPAADALHDALAQGASTDAALQATVAAACDGTSRTASMHPRRGRSSYVGERALGHMDPGAHAVALWLAAIRDALPG</sequence>
<evidence type="ECO:0000313" key="7">
    <source>
        <dbReference type="EMBL" id="SDR52616.1"/>
    </source>
</evidence>